<dbReference type="EMBL" id="KK852768">
    <property type="protein sequence ID" value="KDR16945.1"/>
    <property type="molecule type" value="Genomic_DNA"/>
</dbReference>
<dbReference type="PANTHER" id="PTHR11034">
    <property type="entry name" value="N-MYC DOWNSTREAM REGULATED"/>
    <property type="match status" value="1"/>
</dbReference>
<protein>
    <submittedName>
        <fullName evidence="2">Protein NDRG3</fullName>
    </submittedName>
</protein>
<organism evidence="2 3">
    <name type="scientific">Zootermopsis nevadensis</name>
    <name type="common">Dampwood termite</name>
    <dbReference type="NCBI Taxonomy" id="136037"/>
    <lineage>
        <taxon>Eukaryota</taxon>
        <taxon>Metazoa</taxon>
        <taxon>Ecdysozoa</taxon>
        <taxon>Arthropoda</taxon>
        <taxon>Hexapoda</taxon>
        <taxon>Insecta</taxon>
        <taxon>Pterygota</taxon>
        <taxon>Neoptera</taxon>
        <taxon>Polyneoptera</taxon>
        <taxon>Dictyoptera</taxon>
        <taxon>Blattodea</taxon>
        <taxon>Blattoidea</taxon>
        <taxon>Termitoidae</taxon>
        <taxon>Termopsidae</taxon>
        <taxon>Zootermopsis</taxon>
    </lineage>
</organism>
<dbReference type="InterPro" id="IPR029058">
    <property type="entry name" value="AB_hydrolase_fold"/>
</dbReference>
<dbReference type="InParanoid" id="A0A067RB19"/>
<name>A0A067RB19_ZOONE</name>
<accession>A0A067RB19</accession>
<evidence type="ECO:0000313" key="3">
    <source>
        <dbReference type="Proteomes" id="UP000027135"/>
    </source>
</evidence>
<keyword evidence="3" id="KW-1185">Reference proteome</keyword>
<dbReference type="FunCoup" id="A0A067RB19">
    <property type="interactions" value="683"/>
</dbReference>
<gene>
    <name evidence="2" type="ORF">L798_08101</name>
</gene>
<dbReference type="SUPFAM" id="SSF53474">
    <property type="entry name" value="alpha/beta-Hydrolases"/>
    <property type="match status" value="1"/>
</dbReference>
<dbReference type="OMA" id="EHPPDFE"/>
<proteinExistence type="inferred from homology"/>
<dbReference type="Gene3D" id="3.40.50.1820">
    <property type="entry name" value="alpha/beta hydrolase"/>
    <property type="match status" value="1"/>
</dbReference>
<dbReference type="eggNOG" id="KOG2931">
    <property type="taxonomic scope" value="Eukaryota"/>
</dbReference>
<comment type="similarity">
    <text evidence="1">Belongs to the NDRG family.</text>
</comment>
<evidence type="ECO:0000313" key="2">
    <source>
        <dbReference type="EMBL" id="KDR16945.1"/>
    </source>
</evidence>
<dbReference type="Proteomes" id="UP000027135">
    <property type="component" value="Unassembled WGS sequence"/>
</dbReference>
<sequence length="396" mass="44531">MEQSLSTMPSDSMDDIELKNIQLQFPTARTLSRDDSSVFEERVETGKGSVLVAVQGNRSKPAILTYHDLGLNYISSFQAFFNYIDMRALLENFCVYHVNAPGQEEGAPALPDDYVYPTMDEMAEQISFVMSHFVLKNVIGFGVGAGANVLARFALTHPEKVEALCLINCVSTQAGWIEWGYQKLNARHLRNKGMTQAVLDYLMWHHFGRGTEDRNHDLVQVYKTYFERHVNPTNLALFIDSYVRRTDLNIVRELEPSKRKNSNTLNMPVMNITGALSPHVEDTVTLNGRLDPTNSTWMKLQDCGMVLEEQPGKVSESFRLFLQGQGYAVKLSRKRSTSTSAEVAPLTENKMAIFRQTSLDGLNLTSKHQTRISSPQHWSASAINITENPISEAVVC</sequence>
<dbReference type="Pfam" id="PF03096">
    <property type="entry name" value="Ndr"/>
    <property type="match status" value="1"/>
</dbReference>
<dbReference type="STRING" id="136037.A0A067RB19"/>
<reference evidence="2 3" key="1">
    <citation type="journal article" date="2014" name="Nat. Commun.">
        <title>Molecular traces of alternative social organization in a termite genome.</title>
        <authorList>
            <person name="Terrapon N."/>
            <person name="Li C."/>
            <person name="Robertson H.M."/>
            <person name="Ji L."/>
            <person name="Meng X."/>
            <person name="Booth W."/>
            <person name="Chen Z."/>
            <person name="Childers C.P."/>
            <person name="Glastad K.M."/>
            <person name="Gokhale K."/>
            <person name="Gowin J."/>
            <person name="Gronenberg W."/>
            <person name="Hermansen R.A."/>
            <person name="Hu H."/>
            <person name="Hunt B.G."/>
            <person name="Huylmans A.K."/>
            <person name="Khalil S.M."/>
            <person name="Mitchell R.D."/>
            <person name="Munoz-Torres M.C."/>
            <person name="Mustard J.A."/>
            <person name="Pan H."/>
            <person name="Reese J.T."/>
            <person name="Scharf M.E."/>
            <person name="Sun F."/>
            <person name="Vogel H."/>
            <person name="Xiao J."/>
            <person name="Yang W."/>
            <person name="Yang Z."/>
            <person name="Yang Z."/>
            <person name="Zhou J."/>
            <person name="Zhu J."/>
            <person name="Brent C.S."/>
            <person name="Elsik C.G."/>
            <person name="Goodisman M.A."/>
            <person name="Liberles D.A."/>
            <person name="Roe R.M."/>
            <person name="Vargo E.L."/>
            <person name="Vilcinskas A."/>
            <person name="Wang J."/>
            <person name="Bornberg-Bauer E."/>
            <person name="Korb J."/>
            <person name="Zhang G."/>
            <person name="Liebig J."/>
        </authorList>
    </citation>
    <scope>NUCLEOTIDE SEQUENCE [LARGE SCALE GENOMIC DNA]</scope>
    <source>
        <tissue evidence="2">Whole organism</tissue>
    </source>
</reference>
<dbReference type="FunFam" id="3.40.50.1820:FF:000047">
    <property type="entry name" value="protein NDRG3 isoform X8"/>
    <property type="match status" value="1"/>
</dbReference>
<evidence type="ECO:0000256" key="1">
    <source>
        <dbReference type="ARBA" id="ARBA00005598"/>
    </source>
</evidence>
<dbReference type="InterPro" id="IPR004142">
    <property type="entry name" value="NDRG"/>
</dbReference>
<dbReference type="AlphaFoldDB" id="A0A067RB19"/>